<dbReference type="InterPro" id="IPR032675">
    <property type="entry name" value="LRR_dom_sf"/>
</dbReference>
<evidence type="ECO:0000259" key="3">
    <source>
        <dbReference type="Pfam" id="PF20160"/>
    </source>
</evidence>
<dbReference type="AlphaFoldDB" id="A0A4S4DXS5"/>
<dbReference type="Proteomes" id="UP000306102">
    <property type="component" value="Unassembled WGS sequence"/>
</dbReference>
<dbReference type="EMBL" id="SDRB02009465">
    <property type="protein sequence ID" value="THG08183.1"/>
    <property type="molecule type" value="Genomic_DNA"/>
</dbReference>
<dbReference type="PROSITE" id="PS51450">
    <property type="entry name" value="LRR"/>
    <property type="match status" value="1"/>
</dbReference>
<reference evidence="4 5" key="1">
    <citation type="journal article" date="2018" name="Proc. Natl. Acad. Sci. U.S.A.">
        <title>Draft genome sequence of Camellia sinensis var. sinensis provides insights into the evolution of the tea genome and tea quality.</title>
        <authorList>
            <person name="Wei C."/>
            <person name="Yang H."/>
            <person name="Wang S."/>
            <person name="Zhao J."/>
            <person name="Liu C."/>
            <person name="Gao L."/>
            <person name="Xia E."/>
            <person name="Lu Y."/>
            <person name="Tai Y."/>
            <person name="She G."/>
            <person name="Sun J."/>
            <person name="Cao H."/>
            <person name="Tong W."/>
            <person name="Gao Q."/>
            <person name="Li Y."/>
            <person name="Deng W."/>
            <person name="Jiang X."/>
            <person name="Wang W."/>
            <person name="Chen Q."/>
            <person name="Zhang S."/>
            <person name="Li H."/>
            <person name="Wu J."/>
            <person name="Wang P."/>
            <person name="Li P."/>
            <person name="Shi C."/>
            <person name="Zheng F."/>
            <person name="Jian J."/>
            <person name="Huang B."/>
            <person name="Shan D."/>
            <person name="Shi M."/>
            <person name="Fang C."/>
            <person name="Yue Y."/>
            <person name="Li F."/>
            <person name="Li D."/>
            <person name="Wei S."/>
            <person name="Han B."/>
            <person name="Jiang C."/>
            <person name="Yin Y."/>
            <person name="Xia T."/>
            <person name="Zhang Z."/>
            <person name="Bennetzen J.L."/>
            <person name="Zhao S."/>
            <person name="Wan X."/>
        </authorList>
    </citation>
    <scope>NUCLEOTIDE SEQUENCE [LARGE SCALE GENOMIC DNA]</scope>
    <source>
        <strain evidence="5">cv. Shuchazao</strain>
        <tissue evidence="4">Leaf</tissue>
    </source>
</reference>
<dbReference type="InterPro" id="IPR045344">
    <property type="entry name" value="C-JID"/>
</dbReference>
<feature type="domain" description="C-JID" evidence="3">
    <location>
        <begin position="241"/>
        <end position="367"/>
    </location>
</feature>
<protein>
    <recommendedName>
        <fullName evidence="3">C-JID domain-containing protein</fullName>
    </recommendedName>
</protein>
<keyword evidence="5" id="KW-1185">Reference proteome</keyword>
<gene>
    <name evidence="4" type="ORF">TEA_019009</name>
</gene>
<proteinExistence type="predicted"/>
<comment type="caution">
    <text evidence="4">The sequence shown here is derived from an EMBL/GenBank/DDBJ whole genome shotgun (WGS) entry which is preliminary data.</text>
</comment>
<sequence>MASLRSQEATSSRSRFAHHVLLSRASDTRWTFSDHLYTALVGKIKSWHGVIKSLVSKPTKSLEFSLASLPSFLVWLSLADCSISDDSFPRDISSMPLLQALRLSNNPISSLPASIRNLSVLKQLDLERCTRLRTLPELPMTLQALSIYGCKSLQMATNLPNLLNSLMLSSYGCVKLVHVQELFKLEPIGNFYSEMIQSLGLAQLESMGSFEVELFNNLTLTKTKTPVLQGLYECGIYSIFLPRNEVPGWFSIKNTGSSISFNVPSPPSVKVRGLNVCVSYALNSDYKKSKWMYECIRVNNKTKGLKWTYRPAFTGIADEGKDMIWLSDWKIVDQLMNGGDEVTISVNMEEQYQLKEFGIRIVYDEQEEKVTAHNTTYPCPQNAIDLSAYEMSAGEYFLCNHDE</sequence>
<evidence type="ECO:0000256" key="2">
    <source>
        <dbReference type="ARBA" id="ARBA00022737"/>
    </source>
</evidence>
<dbReference type="Gene3D" id="3.80.10.10">
    <property type="entry name" value="Ribonuclease Inhibitor"/>
    <property type="match status" value="1"/>
</dbReference>
<dbReference type="InterPro" id="IPR001611">
    <property type="entry name" value="Leu-rich_rpt"/>
</dbReference>
<dbReference type="PANTHER" id="PTHR47186:SF3">
    <property type="entry name" value="OS09G0267800 PROTEIN"/>
    <property type="match status" value="1"/>
</dbReference>
<name>A0A4S4DXS5_CAMSN</name>
<dbReference type="PANTHER" id="PTHR47186">
    <property type="entry name" value="LEUCINE-RICH REPEAT-CONTAINING PROTEIN 57"/>
    <property type="match status" value="1"/>
</dbReference>
<evidence type="ECO:0000313" key="4">
    <source>
        <dbReference type="EMBL" id="THG08183.1"/>
    </source>
</evidence>
<dbReference type="Pfam" id="PF20160">
    <property type="entry name" value="C-JID"/>
    <property type="match status" value="1"/>
</dbReference>
<dbReference type="SUPFAM" id="SSF52058">
    <property type="entry name" value="L domain-like"/>
    <property type="match status" value="1"/>
</dbReference>
<keyword evidence="2" id="KW-0677">Repeat</keyword>
<organism evidence="4 5">
    <name type="scientific">Camellia sinensis var. sinensis</name>
    <name type="common">China tea</name>
    <dbReference type="NCBI Taxonomy" id="542762"/>
    <lineage>
        <taxon>Eukaryota</taxon>
        <taxon>Viridiplantae</taxon>
        <taxon>Streptophyta</taxon>
        <taxon>Embryophyta</taxon>
        <taxon>Tracheophyta</taxon>
        <taxon>Spermatophyta</taxon>
        <taxon>Magnoliopsida</taxon>
        <taxon>eudicotyledons</taxon>
        <taxon>Gunneridae</taxon>
        <taxon>Pentapetalae</taxon>
        <taxon>asterids</taxon>
        <taxon>Ericales</taxon>
        <taxon>Theaceae</taxon>
        <taxon>Camellia</taxon>
    </lineage>
</organism>
<accession>A0A4S4DXS5</accession>
<evidence type="ECO:0000313" key="5">
    <source>
        <dbReference type="Proteomes" id="UP000306102"/>
    </source>
</evidence>
<evidence type="ECO:0000256" key="1">
    <source>
        <dbReference type="ARBA" id="ARBA00022614"/>
    </source>
</evidence>
<keyword evidence="1" id="KW-0433">Leucine-rich repeat</keyword>